<dbReference type="GO" id="GO:0005506">
    <property type="term" value="F:iron ion binding"/>
    <property type="evidence" value="ECO:0007669"/>
    <property type="project" value="InterPro"/>
</dbReference>
<reference evidence="8" key="2">
    <citation type="submission" date="2020-09" db="EMBL/GenBank/DDBJ databases">
        <authorList>
            <person name="Sun Q."/>
            <person name="Zhou Y."/>
        </authorList>
    </citation>
    <scope>NUCLEOTIDE SEQUENCE</scope>
    <source>
        <strain evidence="8">CGMCC 4.5737</strain>
    </source>
</reference>
<dbReference type="SUPFAM" id="SSF48264">
    <property type="entry name" value="Cytochrome P450"/>
    <property type="match status" value="1"/>
</dbReference>
<dbReference type="CDD" id="cd11029">
    <property type="entry name" value="CYP107-like"/>
    <property type="match status" value="1"/>
</dbReference>
<dbReference type="FunFam" id="1.10.630.10:FF:000018">
    <property type="entry name" value="Cytochrome P450 monooxygenase"/>
    <property type="match status" value="1"/>
</dbReference>
<evidence type="ECO:0000313" key="9">
    <source>
        <dbReference type="Proteomes" id="UP000637578"/>
    </source>
</evidence>
<evidence type="ECO:0000313" key="8">
    <source>
        <dbReference type="EMBL" id="GGM72884.1"/>
    </source>
</evidence>
<evidence type="ECO:0000256" key="4">
    <source>
        <dbReference type="ARBA" id="ARBA00023002"/>
    </source>
</evidence>
<dbReference type="InterPro" id="IPR001128">
    <property type="entry name" value="Cyt_P450"/>
</dbReference>
<name>A0A8J3CC86_9PSEU</name>
<sequence length="407" mass="45220">MRADELSMPFDEEFLADPHAGYAKLRAEAPVHRIRAPDGSPVWLVTRYADVKACLADPRLSVDKTNSRGHGYKGFELPPALDRNLMNMDAPDHTRLRKLVSKAFTPRYLAEMHERVQLVADALIDAIVPRGQADLVRSYALPLPAMVVCDMLGVPDHDREEFRGWVLDLFAPDSSEPVRAKEKLRSAVGKMQQFFVRLVAAKRKKPGPDLLSQWVLLRDEGDGLSEDELTSLAFLTVIAGYENPVNTISIGVWTLLQRPDLAADLRDEPGQLASVVDELLRHDGPLPLAVRRFPLADIEIGGVRIPTGETVMLGIMSANRDPAQFSEPDLFDVQRTDNRHLSFGHGIHYCLGAALARITAQVALGTVLRRFPDLRLADPAAAPRWRQSFRSRGLAELPVRFSPASLK</sequence>
<comment type="caution">
    <text evidence="8">The sequence shown here is derived from an EMBL/GenBank/DDBJ whole genome shotgun (WGS) entry which is preliminary data.</text>
</comment>
<proteinExistence type="inferred from homology"/>
<dbReference type="Proteomes" id="UP000637578">
    <property type="component" value="Unassembled WGS sequence"/>
</dbReference>
<dbReference type="GO" id="GO:0004497">
    <property type="term" value="F:monooxygenase activity"/>
    <property type="evidence" value="ECO:0007669"/>
    <property type="project" value="UniProtKB-KW"/>
</dbReference>
<dbReference type="GO" id="GO:0016705">
    <property type="term" value="F:oxidoreductase activity, acting on paired donors, with incorporation or reduction of molecular oxygen"/>
    <property type="evidence" value="ECO:0007669"/>
    <property type="project" value="InterPro"/>
</dbReference>
<dbReference type="EMBL" id="BMMK01000029">
    <property type="protein sequence ID" value="GGM72884.1"/>
    <property type="molecule type" value="Genomic_DNA"/>
</dbReference>
<reference evidence="8" key="1">
    <citation type="journal article" date="2014" name="Int. J. Syst. Evol. Microbiol.">
        <title>Complete genome sequence of Corynebacterium casei LMG S-19264T (=DSM 44701T), isolated from a smear-ripened cheese.</title>
        <authorList>
            <consortium name="US DOE Joint Genome Institute (JGI-PGF)"/>
            <person name="Walter F."/>
            <person name="Albersmeier A."/>
            <person name="Kalinowski J."/>
            <person name="Ruckert C."/>
        </authorList>
    </citation>
    <scope>NUCLEOTIDE SEQUENCE</scope>
    <source>
        <strain evidence="8">CGMCC 4.5737</strain>
    </source>
</reference>
<dbReference type="Pfam" id="PF00067">
    <property type="entry name" value="p450"/>
    <property type="match status" value="1"/>
</dbReference>
<evidence type="ECO:0000256" key="2">
    <source>
        <dbReference type="ARBA" id="ARBA00022617"/>
    </source>
</evidence>
<comment type="similarity">
    <text evidence="1 7">Belongs to the cytochrome P450 family.</text>
</comment>
<keyword evidence="9" id="KW-1185">Reference proteome</keyword>
<dbReference type="GO" id="GO:0020037">
    <property type="term" value="F:heme binding"/>
    <property type="evidence" value="ECO:0007669"/>
    <property type="project" value="InterPro"/>
</dbReference>
<evidence type="ECO:0000256" key="7">
    <source>
        <dbReference type="RuleBase" id="RU000461"/>
    </source>
</evidence>
<keyword evidence="5 7" id="KW-0408">Iron</keyword>
<dbReference type="RefSeq" id="WP_229686700.1">
    <property type="nucleotide sequence ID" value="NZ_BMMK01000029.1"/>
</dbReference>
<accession>A0A8J3CC86</accession>
<dbReference type="InterPro" id="IPR017972">
    <property type="entry name" value="Cyt_P450_CS"/>
</dbReference>
<evidence type="ECO:0000256" key="5">
    <source>
        <dbReference type="ARBA" id="ARBA00023004"/>
    </source>
</evidence>
<evidence type="ECO:0000256" key="1">
    <source>
        <dbReference type="ARBA" id="ARBA00010617"/>
    </source>
</evidence>
<dbReference type="InterPro" id="IPR036396">
    <property type="entry name" value="Cyt_P450_sf"/>
</dbReference>
<keyword evidence="2 7" id="KW-0349">Heme</keyword>
<keyword evidence="4 7" id="KW-0560">Oxidoreductase</keyword>
<organism evidence="8 9">
    <name type="scientific">Longimycelium tulufanense</name>
    <dbReference type="NCBI Taxonomy" id="907463"/>
    <lineage>
        <taxon>Bacteria</taxon>
        <taxon>Bacillati</taxon>
        <taxon>Actinomycetota</taxon>
        <taxon>Actinomycetes</taxon>
        <taxon>Pseudonocardiales</taxon>
        <taxon>Pseudonocardiaceae</taxon>
        <taxon>Longimycelium</taxon>
    </lineage>
</organism>
<dbReference type="PROSITE" id="PS00086">
    <property type="entry name" value="CYTOCHROME_P450"/>
    <property type="match status" value="1"/>
</dbReference>
<dbReference type="PANTHER" id="PTHR46696">
    <property type="entry name" value="P450, PUTATIVE (EUROFUNG)-RELATED"/>
    <property type="match status" value="1"/>
</dbReference>
<dbReference type="PRINTS" id="PR00359">
    <property type="entry name" value="BP450"/>
</dbReference>
<dbReference type="InterPro" id="IPR002397">
    <property type="entry name" value="Cyt_P450_B"/>
</dbReference>
<evidence type="ECO:0000256" key="3">
    <source>
        <dbReference type="ARBA" id="ARBA00022723"/>
    </source>
</evidence>
<keyword evidence="3 7" id="KW-0479">Metal-binding</keyword>
<protein>
    <submittedName>
        <fullName evidence="8">Cytochrome P450 hydroxylase</fullName>
    </submittedName>
</protein>
<evidence type="ECO:0000256" key="6">
    <source>
        <dbReference type="ARBA" id="ARBA00023033"/>
    </source>
</evidence>
<dbReference type="Gene3D" id="1.10.630.10">
    <property type="entry name" value="Cytochrome P450"/>
    <property type="match status" value="1"/>
</dbReference>
<dbReference type="PANTHER" id="PTHR46696:SF1">
    <property type="entry name" value="CYTOCHROME P450 YJIB-RELATED"/>
    <property type="match status" value="1"/>
</dbReference>
<dbReference type="AlphaFoldDB" id="A0A8J3CC86"/>
<keyword evidence="6 7" id="KW-0503">Monooxygenase</keyword>
<gene>
    <name evidence="8" type="ORF">GCM10012275_49400</name>
</gene>